<feature type="transmembrane region" description="Helical" evidence="1">
    <location>
        <begin position="6"/>
        <end position="24"/>
    </location>
</feature>
<protein>
    <submittedName>
        <fullName evidence="2">Uncharacterized protein</fullName>
    </submittedName>
</protein>
<evidence type="ECO:0000256" key="1">
    <source>
        <dbReference type="SAM" id="Phobius"/>
    </source>
</evidence>
<organism evidence="2 3">
    <name type="scientific">Solimicrobium silvestre</name>
    <dbReference type="NCBI Taxonomy" id="2099400"/>
    <lineage>
        <taxon>Bacteria</taxon>
        <taxon>Pseudomonadati</taxon>
        <taxon>Pseudomonadota</taxon>
        <taxon>Betaproteobacteria</taxon>
        <taxon>Burkholderiales</taxon>
        <taxon>Oxalobacteraceae</taxon>
        <taxon>Solimicrobium</taxon>
    </lineage>
</organism>
<accession>A0A2S9GTZ3</accession>
<evidence type="ECO:0000313" key="3">
    <source>
        <dbReference type="Proteomes" id="UP000237839"/>
    </source>
</evidence>
<keyword evidence="3" id="KW-1185">Reference proteome</keyword>
<evidence type="ECO:0000313" key="2">
    <source>
        <dbReference type="EMBL" id="PRC91178.1"/>
    </source>
</evidence>
<keyword evidence="1" id="KW-0812">Transmembrane</keyword>
<proteinExistence type="predicted"/>
<dbReference type="Proteomes" id="UP000237839">
    <property type="component" value="Unassembled WGS sequence"/>
</dbReference>
<keyword evidence="1" id="KW-1133">Transmembrane helix</keyword>
<gene>
    <name evidence="2" type="ORF">S2091_4073</name>
</gene>
<dbReference type="EMBL" id="PUGF01000027">
    <property type="protein sequence ID" value="PRC91178.1"/>
    <property type="molecule type" value="Genomic_DNA"/>
</dbReference>
<comment type="caution">
    <text evidence="2">The sequence shown here is derived from an EMBL/GenBank/DDBJ whole genome shotgun (WGS) entry which is preliminary data.</text>
</comment>
<name>A0A2S9GTZ3_9BURK</name>
<reference evidence="2 3" key="1">
    <citation type="submission" date="2018-02" db="EMBL/GenBank/DDBJ databases">
        <title>Solimicrobium silvestre gen. nov., sp. nov., isolated from alpine forest soil.</title>
        <authorList>
            <person name="Margesin R."/>
            <person name="Albuquerque L."/>
            <person name="Zhang D.-C."/>
            <person name="Froufe H.J.C."/>
            <person name="Severino R."/>
            <person name="Roxo I."/>
            <person name="Egas C."/>
            <person name="Da Costa M.S."/>
        </authorList>
    </citation>
    <scope>NUCLEOTIDE SEQUENCE [LARGE SCALE GENOMIC DNA]</scope>
    <source>
        <strain evidence="2 3">S20-91</strain>
    </source>
</reference>
<keyword evidence="1" id="KW-0472">Membrane</keyword>
<dbReference type="AlphaFoldDB" id="A0A2S9GTZ3"/>
<sequence>MDITYLIGIFLFAAITLLIIKGCSRLGGDK</sequence>